<name>A0ABW5A1C9_9BACL</name>
<proteinExistence type="predicted"/>
<protein>
    <submittedName>
        <fullName evidence="2">Uncharacterized protein</fullName>
    </submittedName>
</protein>
<keyword evidence="1" id="KW-1133">Transmembrane helix</keyword>
<gene>
    <name evidence="2" type="ORF">ACFSOY_15075</name>
</gene>
<keyword evidence="1" id="KW-0812">Transmembrane</keyword>
<reference evidence="3" key="1">
    <citation type="journal article" date="2019" name="Int. J. Syst. Evol. Microbiol.">
        <title>The Global Catalogue of Microorganisms (GCM) 10K type strain sequencing project: providing services to taxonomists for standard genome sequencing and annotation.</title>
        <authorList>
            <consortium name="The Broad Institute Genomics Platform"/>
            <consortium name="The Broad Institute Genome Sequencing Center for Infectious Disease"/>
            <person name="Wu L."/>
            <person name="Ma J."/>
        </authorList>
    </citation>
    <scope>NUCLEOTIDE SEQUENCE [LARGE SCALE GENOMIC DNA]</scope>
    <source>
        <strain evidence="3">CGMCC 1.13574</strain>
    </source>
</reference>
<dbReference type="Proteomes" id="UP001597343">
    <property type="component" value="Unassembled WGS sequence"/>
</dbReference>
<dbReference type="RefSeq" id="WP_386047972.1">
    <property type="nucleotide sequence ID" value="NZ_JBHUIO010000009.1"/>
</dbReference>
<evidence type="ECO:0000313" key="3">
    <source>
        <dbReference type="Proteomes" id="UP001597343"/>
    </source>
</evidence>
<comment type="caution">
    <text evidence="2">The sequence shown here is derived from an EMBL/GenBank/DDBJ whole genome shotgun (WGS) entry which is preliminary data.</text>
</comment>
<accession>A0ABW5A1C9</accession>
<feature type="transmembrane region" description="Helical" evidence="1">
    <location>
        <begin position="6"/>
        <end position="21"/>
    </location>
</feature>
<feature type="transmembrane region" description="Helical" evidence="1">
    <location>
        <begin position="33"/>
        <end position="53"/>
    </location>
</feature>
<keyword evidence="3" id="KW-1185">Reference proteome</keyword>
<evidence type="ECO:0000313" key="2">
    <source>
        <dbReference type="EMBL" id="MFD2171290.1"/>
    </source>
</evidence>
<sequence length="77" mass="8658">MSWFNVFLYLLFVACASLFQIKRLKRKEMKKELAVYSLLISLAAVIGALLIGGSELPSPSQPLQEVFSPLGRLLFQK</sequence>
<organism evidence="2 3">
    <name type="scientific">Tumebacillus lipolyticus</name>
    <dbReference type="NCBI Taxonomy" id="1280370"/>
    <lineage>
        <taxon>Bacteria</taxon>
        <taxon>Bacillati</taxon>
        <taxon>Bacillota</taxon>
        <taxon>Bacilli</taxon>
        <taxon>Bacillales</taxon>
        <taxon>Alicyclobacillaceae</taxon>
        <taxon>Tumebacillus</taxon>
    </lineage>
</organism>
<dbReference type="EMBL" id="JBHUIO010000009">
    <property type="protein sequence ID" value="MFD2171290.1"/>
    <property type="molecule type" value="Genomic_DNA"/>
</dbReference>
<evidence type="ECO:0000256" key="1">
    <source>
        <dbReference type="SAM" id="Phobius"/>
    </source>
</evidence>
<keyword evidence="1" id="KW-0472">Membrane</keyword>